<protein>
    <submittedName>
        <fullName evidence="1">Uncharacterized protein</fullName>
    </submittedName>
</protein>
<organism evidence="1 2">
    <name type="scientific">Pristionchus fissidentatus</name>
    <dbReference type="NCBI Taxonomy" id="1538716"/>
    <lineage>
        <taxon>Eukaryota</taxon>
        <taxon>Metazoa</taxon>
        <taxon>Ecdysozoa</taxon>
        <taxon>Nematoda</taxon>
        <taxon>Chromadorea</taxon>
        <taxon>Rhabditida</taxon>
        <taxon>Rhabditina</taxon>
        <taxon>Diplogasteromorpha</taxon>
        <taxon>Diplogasteroidea</taxon>
        <taxon>Neodiplogasteridae</taxon>
        <taxon>Pristionchus</taxon>
    </lineage>
</organism>
<comment type="caution">
    <text evidence="1">The sequence shown here is derived from an EMBL/GenBank/DDBJ whole genome shotgun (WGS) entry which is preliminary data.</text>
</comment>
<dbReference type="Proteomes" id="UP001432322">
    <property type="component" value="Unassembled WGS sequence"/>
</dbReference>
<evidence type="ECO:0000313" key="2">
    <source>
        <dbReference type="Proteomes" id="UP001432322"/>
    </source>
</evidence>
<gene>
    <name evidence="1" type="ORF">PFISCL1PPCAC_27706</name>
</gene>
<dbReference type="EMBL" id="BTSY01000007">
    <property type="protein sequence ID" value="GMT36409.1"/>
    <property type="molecule type" value="Genomic_DNA"/>
</dbReference>
<sequence>LWGKQLTMAASPKTEISSLGRAFHISQFGENMHPLKAIIVATARGSDFRTFTNKSSAKPLMAAATELSLELHRPEISEWTFSRSARLFC</sequence>
<name>A0AAV5WWL9_9BILA</name>
<feature type="non-terminal residue" evidence="1">
    <location>
        <position position="1"/>
    </location>
</feature>
<dbReference type="AlphaFoldDB" id="A0AAV5WWL9"/>
<evidence type="ECO:0000313" key="1">
    <source>
        <dbReference type="EMBL" id="GMT36409.1"/>
    </source>
</evidence>
<accession>A0AAV5WWL9</accession>
<keyword evidence="2" id="KW-1185">Reference proteome</keyword>
<proteinExistence type="predicted"/>
<reference evidence="1" key="1">
    <citation type="submission" date="2023-10" db="EMBL/GenBank/DDBJ databases">
        <title>Genome assembly of Pristionchus species.</title>
        <authorList>
            <person name="Yoshida K."/>
            <person name="Sommer R.J."/>
        </authorList>
    </citation>
    <scope>NUCLEOTIDE SEQUENCE</scope>
    <source>
        <strain evidence="1">RS5133</strain>
    </source>
</reference>